<dbReference type="EMBL" id="JAHRIN010009586">
    <property type="protein sequence ID" value="MEQ2194710.1"/>
    <property type="molecule type" value="Genomic_DNA"/>
</dbReference>
<reference evidence="1 2" key="1">
    <citation type="submission" date="2021-06" db="EMBL/GenBank/DDBJ databases">
        <authorList>
            <person name="Palmer J.M."/>
        </authorList>
    </citation>
    <scope>NUCLEOTIDE SEQUENCE [LARGE SCALE GENOMIC DNA]</scope>
    <source>
        <strain evidence="1 2">XC_2019</strain>
        <tissue evidence="1">Muscle</tissue>
    </source>
</reference>
<proteinExistence type="predicted"/>
<dbReference type="Gene3D" id="3.40.50.720">
    <property type="entry name" value="NAD(P)-binding Rossmann-like Domain"/>
    <property type="match status" value="1"/>
</dbReference>
<dbReference type="Proteomes" id="UP001434883">
    <property type="component" value="Unassembled WGS sequence"/>
</dbReference>
<evidence type="ECO:0000313" key="2">
    <source>
        <dbReference type="Proteomes" id="UP001434883"/>
    </source>
</evidence>
<dbReference type="InterPro" id="IPR006168">
    <property type="entry name" value="G3P_DH_NAD-dep"/>
</dbReference>
<dbReference type="PRINTS" id="PR00077">
    <property type="entry name" value="GPDHDRGNASE"/>
</dbReference>
<gene>
    <name evidence="1" type="ORF">XENOCAPTIV_001870</name>
</gene>
<evidence type="ECO:0000313" key="1">
    <source>
        <dbReference type="EMBL" id="MEQ2194710.1"/>
    </source>
</evidence>
<dbReference type="PANTHER" id="PTHR11728:SF32">
    <property type="entry name" value="GLYCEROL-3-PHOSPHATE DEHYDROGENASE [NAD(+)], CYTOPLASMIC"/>
    <property type="match status" value="1"/>
</dbReference>
<protein>
    <submittedName>
        <fullName evidence="1">Uncharacterized protein</fullName>
    </submittedName>
</protein>
<comment type="caution">
    <text evidence="1">The sequence shown here is derived from an EMBL/GenBank/DDBJ whole genome shotgun (WGS) entry which is preliminary data.</text>
</comment>
<accession>A0ABV0QFX2</accession>
<keyword evidence="2" id="KW-1185">Reference proteome</keyword>
<name>A0ABV0QFX2_9TELE</name>
<sequence>MSVLMGANIANEVADEKFCETTIGEHGNKAVYSQFKHFSHFLRVALSFPLFVCCKNKNHGTLLKELMQTNNFRVTVVEEYDVVEICGALKSLQVCLQLFISSCGVCLLPLLCCAEHCCSGRRFLRRSGLRGQHEGSGDQAGPDGDDCFRKDFLQSWARFLGDLPGELRCGRPHHNMLRRPQPQSS</sequence>
<dbReference type="PANTHER" id="PTHR11728">
    <property type="entry name" value="GLYCEROL-3-PHOSPHATE DEHYDROGENASE"/>
    <property type="match status" value="1"/>
</dbReference>
<organism evidence="1 2">
    <name type="scientific">Xenoophorus captivus</name>
    <dbReference type="NCBI Taxonomy" id="1517983"/>
    <lineage>
        <taxon>Eukaryota</taxon>
        <taxon>Metazoa</taxon>
        <taxon>Chordata</taxon>
        <taxon>Craniata</taxon>
        <taxon>Vertebrata</taxon>
        <taxon>Euteleostomi</taxon>
        <taxon>Actinopterygii</taxon>
        <taxon>Neopterygii</taxon>
        <taxon>Teleostei</taxon>
        <taxon>Neoteleostei</taxon>
        <taxon>Acanthomorphata</taxon>
        <taxon>Ovalentaria</taxon>
        <taxon>Atherinomorphae</taxon>
        <taxon>Cyprinodontiformes</taxon>
        <taxon>Goodeidae</taxon>
        <taxon>Xenoophorus</taxon>
    </lineage>
</organism>